<keyword evidence="3" id="KW-1185">Reference proteome</keyword>
<dbReference type="AlphaFoldDB" id="A0A7T8GQ98"/>
<proteinExistence type="predicted"/>
<sequence>MDTSSRQPDPMQSGRNDKATKRRLKEEGEEDKIDEGEEDTRDEEEGLMLGSLSSHGCEWPLT</sequence>
<organism evidence="2 3">
    <name type="scientific">Caligus rogercresseyi</name>
    <name type="common">Sea louse</name>
    <dbReference type="NCBI Taxonomy" id="217165"/>
    <lineage>
        <taxon>Eukaryota</taxon>
        <taxon>Metazoa</taxon>
        <taxon>Ecdysozoa</taxon>
        <taxon>Arthropoda</taxon>
        <taxon>Crustacea</taxon>
        <taxon>Multicrustacea</taxon>
        <taxon>Hexanauplia</taxon>
        <taxon>Copepoda</taxon>
        <taxon>Siphonostomatoida</taxon>
        <taxon>Caligidae</taxon>
        <taxon>Caligus</taxon>
    </lineage>
</organism>
<accession>A0A7T8GQ98</accession>
<dbReference type="EMBL" id="CP045904">
    <property type="protein sequence ID" value="QQP35780.1"/>
    <property type="molecule type" value="Genomic_DNA"/>
</dbReference>
<feature type="region of interest" description="Disordered" evidence="1">
    <location>
        <begin position="1"/>
        <end position="62"/>
    </location>
</feature>
<evidence type="ECO:0000256" key="1">
    <source>
        <dbReference type="SAM" id="MobiDB-lite"/>
    </source>
</evidence>
<feature type="compositionally biased region" description="Acidic residues" evidence="1">
    <location>
        <begin position="27"/>
        <end position="46"/>
    </location>
</feature>
<reference evidence="3" key="1">
    <citation type="submission" date="2021-01" db="EMBL/GenBank/DDBJ databases">
        <title>Caligus Genome Assembly.</title>
        <authorList>
            <person name="Gallardo-Escarate C."/>
        </authorList>
    </citation>
    <scope>NUCLEOTIDE SEQUENCE [LARGE SCALE GENOMIC DNA]</scope>
</reference>
<evidence type="ECO:0000313" key="2">
    <source>
        <dbReference type="EMBL" id="QQP35780.1"/>
    </source>
</evidence>
<dbReference type="Proteomes" id="UP000595437">
    <property type="component" value="Chromosome 15"/>
</dbReference>
<name>A0A7T8GQ98_CALRO</name>
<gene>
    <name evidence="2" type="ORF">FKW44_020664</name>
</gene>
<protein>
    <submittedName>
        <fullName evidence="2">Uncharacterized protein</fullName>
    </submittedName>
</protein>
<evidence type="ECO:0000313" key="3">
    <source>
        <dbReference type="Proteomes" id="UP000595437"/>
    </source>
</evidence>